<dbReference type="InterPro" id="IPR022183">
    <property type="entry name" value="DUF3710"/>
</dbReference>
<sequence>MFGWGRRRGRQTESDEAEMSADDGGHTDEEIAGPYDEAEAPDDGMERLDLGSVRFPVPEGGQLQVEVDPSGPVRAVHVLTELGRLTVSAFAAPKTGELWQEVRKELVEQLRSDGARVNVREGEWGPELEADTSKAALRFVGVDGPRWLLRGVAAAPADNIEACTKMLYSLVEETVVVRGDEPMPVRTPLPIELPDEIAQHIQQAQEQDEQA</sequence>
<dbReference type="RefSeq" id="WP_182544980.1">
    <property type="nucleotide sequence ID" value="NZ_JACGWZ010000004.1"/>
</dbReference>
<dbReference type="AlphaFoldDB" id="A0A839DUM7"/>
<feature type="region of interest" description="Disordered" evidence="1">
    <location>
        <begin position="1"/>
        <end position="43"/>
    </location>
</feature>
<dbReference type="EMBL" id="JACGWZ010000004">
    <property type="protein sequence ID" value="MBA8825692.1"/>
    <property type="molecule type" value="Genomic_DNA"/>
</dbReference>
<protein>
    <recommendedName>
        <fullName evidence="4">DUF3710 domain-containing protein</fullName>
    </recommendedName>
</protein>
<accession>A0A839DUM7</accession>
<proteinExistence type="predicted"/>
<keyword evidence="3" id="KW-1185">Reference proteome</keyword>
<evidence type="ECO:0000313" key="2">
    <source>
        <dbReference type="EMBL" id="MBA8825692.1"/>
    </source>
</evidence>
<comment type="caution">
    <text evidence="2">The sequence shown here is derived from an EMBL/GenBank/DDBJ whole genome shotgun (WGS) entry which is preliminary data.</text>
</comment>
<dbReference type="Proteomes" id="UP000569329">
    <property type="component" value="Unassembled WGS sequence"/>
</dbReference>
<evidence type="ECO:0000313" key="3">
    <source>
        <dbReference type="Proteomes" id="UP000569329"/>
    </source>
</evidence>
<evidence type="ECO:0008006" key="4">
    <source>
        <dbReference type="Google" id="ProtNLM"/>
    </source>
</evidence>
<organism evidence="2 3">
    <name type="scientific">Halosaccharopolyspora lacisalsi</name>
    <dbReference type="NCBI Taxonomy" id="1000566"/>
    <lineage>
        <taxon>Bacteria</taxon>
        <taxon>Bacillati</taxon>
        <taxon>Actinomycetota</taxon>
        <taxon>Actinomycetes</taxon>
        <taxon>Pseudonocardiales</taxon>
        <taxon>Pseudonocardiaceae</taxon>
        <taxon>Halosaccharopolyspora</taxon>
    </lineage>
</organism>
<evidence type="ECO:0000256" key="1">
    <source>
        <dbReference type="SAM" id="MobiDB-lite"/>
    </source>
</evidence>
<name>A0A839DUM7_9PSEU</name>
<dbReference type="Pfam" id="PF12502">
    <property type="entry name" value="DUF3710"/>
    <property type="match status" value="1"/>
</dbReference>
<reference evidence="2 3" key="1">
    <citation type="submission" date="2020-07" db="EMBL/GenBank/DDBJ databases">
        <title>Sequencing the genomes of 1000 actinobacteria strains.</title>
        <authorList>
            <person name="Klenk H.-P."/>
        </authorList>
    </citation>
    <scope>NUCLEOTIDE SEQUENCE [LARGE SCALE GENOMIC DNA]</scope>
    <source>
        <strain evidence="2 3">DSM 45975</strain>
    </source>
</reference>
<gene>
    <name evidence="2" type="ORF">FHX42_003058</name>
</gene>